<keyword evidence="5 7" id="KW-1133">Transmembrane helix</keyword>
<evidence type="ECO:0000256" key="1">
    <source>
        <dbReference type="ARBA" id="ARBA00004429"/>
    </source>
</evidence>
<feature type="transmembrane region" description="Helical" evidence="7">
    <location>
        <begin position="15"/>
        <end position="34"/>
    </location>
</feature>
<sequence>MNTTTPTPVQAPPLWKGYLAFLVPMIISNILQGLSGTVNNIYLGQMLGVGAMAAVSAFFPVLFFLIAFMIGLGAGASVLIGQAWGAKEFERVRAITGTTLMVGLYAGLVVAVFGGAFTEGLLRALGTPADILPDAVAYARISMMAAPGIFFFLLITSMMRGVGDTKTPLKTLIIATVVGLAVTPALIQGWFGLPRLGVASGAWASVVSFLAAIAWTAWHMLRVNHPMAPNAAFKQHLRVDRAILAKVLRIGLPTGLSMITISLAEIAVLFLVNRYGSQATAAYGAVNQIVNYVQFPAISIAITASILGAQAIGGGRTHMLGAIVRTGIYMNLVLTGSLVLLGYAFSRAMLGLFITDPAVVELAQTLLHIMLWSSVIMGMSMVLSGLMRASGVVLWPTAISMFAIGCVEVPVAWLLSAHYGLNGIWVAYPVAFLVMLGMQTAYYRLVWRKLTIRRL</sequence>
<evidence type="ECO:0000256" key="3">
    <source>
        <dbReference type="ARBA" id="ARBA00022475"/>
    </source>
</evidence>
<dbReference type="GO" id="GO:0042910">
    <property type="term" value="F:xenobiotic transmembrane transporter activity"/>
    <property type="evidence" value="ECO:0007669"/>
    <property type="project" value="InterPro"/>
</dbReference>
<feature type="transmembrane region" description="Helical" evidence="7">
    <location>
        <begin position="137"/>
        <end position="159"/>
    </location>
</feature>
<dbReference type="eggNOG" id="COG0534">
    <property type="taxonomic scope" value="Bacteria"/>
</dbReference>
<evidence type="ECO:0000313" key="9">
    <source>
        <dbReference type="Proteomes" id="UP000186110"/>
    </source>
</evidence>
<feature type="transmembrane region" description="Helical" evidence="7">
    <location>
        <begin position="247"/>
        <end position="272"/>
    </location>
</feature>
<name>A0A1P8K6N3_9BURK</name>
<dbReference type="InterPro" id="IPR002528">
    <property type="entry name" value="MATE_fam"/>
</dbReference>
<dbReference type="EMBL" id="CP019239">
    <property type="protein sequence ID" value="APW41683.1"/>
    <property type="molecule type" value="Genomic_DNA"/>
</dbReference>
<dbReference type="PANTHER" id="PTHR43549:SF3">
    <property type="entry name" value="MULTIDRUG RESISTANCE PROTEIN YPNP-RELATED"/>
    <property type="match status" value="1"/>
</dbReference>
<feature type="transmembrane region" description="Helical" evidence="7">
    <location>
        <begin position="98"/>
        <end position="117"/>
    </location>
</feature>
<feature type="transmembrane region" description="Helical" evidence="7">
    <location>
        <begin position="365"/>
        <end position="386"/>
    </location>
</feature>
<keyword evidence="2" id="KW-0813">Transport</keyword>
<dbReference type="GO" id="GO:0005886">
    <property type="term" value="C:plasma membrane"/>
    <property type="evidence" value="ECO:0007669"/>
    <property type="project" value="UniProtKB-SubCell"/>
</dbReference>
<dbReference type="Pfam" id="PF01554">
    <property type="entry name" value="MatE"/>
    <property type="match status" value="2"/>
</dbReference>
<dbReference type="RefSeq" id="WP_029706219.1">
    <property type="nucleotide sequence ID" value="NZ_CP019239.1"/>
</dbReference>
<dbReference type="PIRSF" id="PIRSF006603">
    <property type="entry name" value="DinF"/>
    <property type="match status" value="1"/>
</dbReference>
<dbReference type="InterPro" id="IPR052031">
    <property type="entry name" value="Membrane_Transporter-Flippase"/>
</dbReference>
<feature type="transmembrane region" description="Helical" evidence="7">
    <location>
        <begin position="425"/>
        <end position="445"/>
    </location>
</feature>
<organism evidence="8 9">
    <name type="scientific">Rhodoferax saidenbachensis</name>
    <dbReference type="NCBI Taxonomy" id="1484693"/>
    <lineage>
        <taxon>Bacteria</taxon>
        <taxon>Pseudomonadati</taxon>
        <taxon>Pseudomonadota</taxon>
        <taxon>Betaproteobacteria</taxon>
        <taxon>Burkholderiales</taxon>
        <taxon>Comamonadaceae</taxon>
        <taxon>Rhodoferax</taxon>
    </lineage>
</organism>
<keyword evidence="6 7" id="KW-0472">Membrane</keyword>
<reference evidence="8 9" key="1">
    <citation type="submission" date="2017-01" db="EMBL/GenBank/DDBJ databases">
        <authorList>
            <person name="Mah S.A."/>
            <person name="Swanson W.J."/>
            <person name="Moy G.W."/>
            <person name="Vacquier V.D."/>
        </authorList>
    </citation>
    <scope>NUCLEOTIDE SEQUENCE [LARGE SCALE GENOMIC DNA]</scope>
    <source>
        <strain evidence="8 9">DSM 22694</strain>
    </source>
</reference>
<dbReference type="InterPro" id="IPR048279">
    <property type="entry name" value="MdtK-like"/>
</dbReference>
<dbReference type="CDD" id="cd13138">
    <property type="entry name" value="MATE_yoeA_like"/>
    <property type="match status" value="1"/>
</dbReference>
<dbReference type="STRING" id="1484693.RS694_03375"/>
<comment type="subcellular location">
    <subcellularLocation>
        <location evidence="1">Cell inner membrane</location>
        <topology evidence="1">Multi-pass membrane protein</topology>
    </subcellularLocation>
</comment>
<dbReference type="PANTHER" id="PTHR43549">
    <property type="entry name" value="MULTIDRUG RESISTANCE PROTEIN YPNP-RELATED"/>
    <property type="match status" value="1"/>
</dbReference>
<evidence type="ECO:0000256" key="7">
    <source>
        <dbReference type="SAM" id="Phobius"/>
    </source>
</evidence>
<feature type="transmembrane region" description="Helical" evidence="7">
    <location>
        <begin position="393"/>
        <end position="413"/>
    </location>
</feature>
<feature type="transmembrane region" description="Helical" evidence="7">
    <location>
        <begin position="326"/>
        <end position="345"/>
    </location>
</feature>
<feature type="transmembrane region" description="Helical" evidence="7">
    <location>
        <begin position="65"/>
        <end position="86"/>
    </location>
</feature>
<dbReference type="AlphaFoldDB" id="A0A1P8K6N3"/>
<proteinExistence type="predicted"/>
<evidence type="ECO:0000256" key="2">
    <source>
        <dbReference type="ARBA" id="ARBA00022448"/>
    </source>
</evidence>
<keyword evidence="9" id="KW-1185">Reference proteome</keyword>
<evidence type="ECO:0000256" key="6">
    <source>
        <dbReference type="ARBA" id="ARBA00023136"/>
    </source>
</evidence>
<evidence type="ECO:0000256" key="5">
    <source>
        <dbReference type="ARBA" id="ARBA00022989"/>
    </source>
</evidence>
<feature type="transmembrane region" description="Helical" evidence="7">
    <location>
        <begin position="197"/>
        <end position="218"/>
    </location>
</feature>
<evidence type="ECO:0000256" key="4">
    <source>
        <dbReference type="ARBA" id="ARBA00022692"/>
    </source>
</evidence>
<protein>
    <submittedName>
        <fullName evidence="8">MATE family efflux transporter</fullName>
    </submittedName>
</protein>
<dbReference type="GO" id="GO:0015297">
    <property type="term" value="F:antiporter activity"/>
    <property type="evidence" value="ECO:0007669"/>
    <property type="project" value="InterPro"/>
</dbReference>
<keyword evidence="4 7" id="KW-0812">Transmembrane</keyword>
<evidence type="ECO:0000313" key="8">
    <source>
        <dbReference type="EMBL" id="APW41683.1"/>
    </source>
</evidence>
<dbReference type="NCBIfam" id="TIGR00797">
    <property type="entry name" value="matE"/>
    <property type="match status" value="1"/>
</dbReference>
<feature type="transmembrane region" description="Helical" evidence="7">
    <location>
        <begin position="171"/>
        <end position="191"/>
    </location>
</feature>
<dbReference type="Proteomes" id="UP000186110">
    <property type="component" value="Chromosome"/>
</dbReference>
<dbReference type="KEGG" id="rsb:RS694_03375"/>
<feature type="transmembrane region" description="Helical" evidence="7">
    <location>
        <begin position="292"/>
        <end position="314"/>
    </location>
</feature>
<gene>
    <name evidence="8" type="ORF">RS694_03375</name>
</gene>
<keyword evidence="3" id="KW-1003">Cell membrane</keyword>
<accession>A0A1P8K6N3</accession>